<protein>
    <submittedName>
        <fullName evidence="1">Uncharacterized protein</fullName>
    </submittedName>
</protein>
<proteinExistence type="predicted"/>
<comment type="caution">
    <text evidence="1">The sequence shown here is derived from an EMBL/GenBank/DDBJ whole genome shotgun (WGS) entry which is preliminary data.</text>
</comment>
<dbReference type="EMBL" id="VEWN01000019">
    <property type="protein sequence ID" value="KAA1052948.1"/>
    <property type="molecule type" value="Genomic_DNA"/>
</dbReference>
<dbReference type="RefSeq" id="WP_176025437.1">
    <property type="nucleotide sequence ID" value="NZ_VEWN01000019.1"/>
</dbReference>
<organism evidence="1 2">
    <name type="scientific">Azospirillum argentinense</name>
    <dbReference type="NCBI Taxonomy" id="2970906"/>
    <lineage>
        <taxon>Bacteria</taxon>
        <taxon>Pseudomonadati</taxon>
        <taxon>Pseudomonadota</taxon>
        <taxon>Alphaproteobacteria</taxon>
        <taxon>Rhodospirillales</taxon>
        <taxon>Azospirillaceae</taxon>
        <taxon>Azospirillum</taxon>
    </lineage>
</organism>
<evidence type="ECO:0000313" key="2">
    <source>
        <dbReference type="Proteomes" id="UP000325333"/>
    </source>
</evidence>
<gene>
    <name evidence="1" type="ORF">FH063_003355</name>
</gene>
<dbReference type="AlphaFoldDB" id="A0A5B0KNG4"/>
<sequence>MASIKKGLLTASGEWAKHLRQRAKRHFWKGERQAARQLLDDKQSNQAQQPPRPKTPE</sequence>
<accession>A0A5B0KNG4</accession>
<reference evidence="1 2" key="1">
    <citation type="submission" date="2019-07" db="EMBL/GenBank/DDBJ databases">
        <title>Genome sequencing of the stress-tolerant strain Azospirillum brasilense Az19.</title>
        <authorList>
            <person name="Maroniche G.A."/>
            <person name="Garcia J.E."/>
            <person name="Pagnussat L."/>
            <person name="Amenta M."/>
            <person name="Creus C.M."/>
        </authorList>
    </citation>
    <scope>NUCLEOTIDE SEQUENCE [LARGE SCALE GENOMIC DNA]</scope>
    <source>
        <strain evidence="1 2">Az19</strain>
    </source>
</reference>
<name>A0A5B0KNG4_9PROT</name>
<evidence type="ECO:0000313" key="1">
    <source>
        <dbReference type="EMBL" id="KAA1052948.1"/>
    </source>
</evidence>
<dbReference type="Proteomes" id="UP000325333">
    <property type="component" value="Unassembled WGS sequence"/>
</dbReference>